<protein>
    <submittedName>
        <fullName evidence="6">Thiol-disulfide oxidoreductase ResA</fullName>
    </submittedName>
</protein>
<dbReference type="InterPro" id="IPR000866">
    <property type="entry name" value="AhpC/TSA"/>
</dbReference>
<dbReference type="InterPro" id="IPR025380">
    <property type="entry name" value="DUF4369"/>
</dbReference>
<dbReference type="InterPro" id="IPR050553">
    <property type="entry name" value="Thioredoxin_ResA/DsbE_sf"/>
</dbReference>
<evidence type="ECO:0000256" key="1">
    <source>
        <dbReference type="ARBA" id="ARBA00004196"/>
    </source>
</evidence>
<reference evidence="6" key="1">
    <citation type="submission" date="2019-03" db="EMBL/GenBank/DDBJ databases">
        <title>Single cell metagenomics reveals metabolic interactions within the superorganism composed of flagellate Streblomastix strix and complex community of Bacteroidetes bacteria on its surface.</title>
        <authorList>
            <person name="Treitli S.C."/>
            <person name="Kolisko M."/>
            <person name="Husnik F."/>
            <person name="Keeling P."/>
            <person name="Hampl V."/>
        </authorList>
    </citation>
    <scope>NUCLEOTIDE SEQUENCE</scope>
    <source>
        <strain evidence="6">STM</strain>
    </source>
</reference>
<comment type="subcellular location">
    <subcellularLocation>
        <location evidence="1">Cell envelope</location>
    </subcellularLocation>
</comment>
<evidence type="ECO:0000259" key="5">
    <source>
        <dbReference type="PROSITE" id="PS51352"/>
    </source>
</evidence>
<dbReference type="PROSITE" id="PS51257">
    <property type="entry name" value="PROKAR_LIPOPROTEIN"/>
    <property type="match status" value="1"/>
</dbReference>
<dbReference type="GO" id="GO:0016209">
    <property type="term" value="F:antioxidant activity"/>
    <property type="evidence" value="ECO:0007669"/>
    <property type="project" value="InterPro"/>
</dbReference>
<dbReference type="CDD" id="cd02966">
    <property type="entry name" value="TlpA_like_family"/>
    <property type="match status" value="1"/>
</dbReference>
<dbReference type="GO" id="GO:0017004">
    <property type="term" value="P:cytochrome complex assembly"/>
    <property type="evidence" value="ECO:0007669"/>
    <property type="project" value="UniProtKB-KW"/>
</dbReference>
<dbReference type="AlphaFoldDB" id="A0A5J4RTG5"/>
<dbReference type="GO" id="GO:0030313">
    <property type="term" value="C:cell envelope"/>
    <property type="evidence" value="ECO:0007669"/>
    <property type="project" value="UniProtKB-SubCell"/>
</dbReference>
<dbReference type="InterPro" id="IPR036249">
    <property type="entry name" value="Thioredoxin-like_sf"/>
</dbReference>
<dbReference type="Pfam" id="PF14289">
    <property type="entry name" value="DUF4369"/>
    <property type="match status" value="1"/>
</dbReference>
<dbReference type="PROSITE" id="PS51352">
    <property type="entry name" value="THIOREDOXIN_2"/>
    <property type="match status" value="1"/>
</dbReference>
<dbReference type="InterPro" id="IPR017937">
    <property type="entry name" value="Thioredoxin_CS"/>
</dbReference>
<organism evidence="6">
    <name type="scientific">termite gut metagenome</name>
    <dbReference type="NCBI Taxonomy" id="433724"/>
    <lineage>
        <taxon>unclassified sequences</taxon>
        <taxon>metagenomes</taxon>
        <taxon>organismal metagenomes</taxon>
    </lineage>
</organism>
<accession>A0A5J4RTG5</accession>
<dbReference type="PANTHER" id="PTHR42852:SF6">
    <property type="entry name" value="THIOL:DISULFIDE INTERCHANGE PROTEIN DSBE"/>
    <property type="match status" value="1"/>
</dbReference>
<keyword evidence="3" id="KW-1015">Disulfide bond</keyword>
<keyword evidence="2" id="KW-0201">Cytochrome c-type biogenesis</keyword>
<keyword evidence="4" id="KW-0676">Redox-active center</keyword>
<dbReference type="InterPro" id="IPR013766">
    <property type="entry name" value="Thioredoxin_domain"/>
</dbReference>
<dbReference type="Pfam" id="PF00578">
    <property type="entry name" value="AhpC-TSA"/>
    <property type="match status" value="1"/>
</dbReference>
<evidence type="ECO:0000256" key="3">
    <source>
        <dbReference type="ARBA" id="ARBA00023157"/>
    </source>
</evidence>
<dbReference type="GO" id="GO:0016491">
    <property type="term" value="F:oxidoreductase activity"/>
    <property type="evidence" value="ECO:0007669"/>
    <property type="project" value="InterPro"/>
</dbReference>
<evidence type="ECO:0000256" key="4">
    <source>
        <dbReference type="ARBA" id="ARBA00023284"/>
    </source>
</evidence>
<dbReference type="SUPFAM" id="SSF52833">
    <property type="entry name" value="Thioredoxin-like"/>
    <property type="match status" value="1"/>
</dbReference>
<gene>
    <name evidence="6" type="ORF">EZS27_015156</name>
</gene>
<comment type="caution">
    <text evidence="6">The sequence shown here is derived from an EMBL/GenBank/DDBJ whole genome shotgun (WGS) entry which is preliminary data.</text>
</comment>
<dbReference type="PANTHER" id="PTHR42852">
    <property type="entry name" value="THIOL:DISULFIDE INTERCHANGE PROTEIN DSBE"/>
    <property type="match status" value="1"/>
</dbReference>
<dbReference type="Gene3D" id="3.40.30.10">
    <property type="entry name" value="Glutaredoxin"/>
    <property type="match status" value="1"/>
</dbReference>
<proteinExistence type="predicted"/>
<evidence type="ECO:0000256" key="2">
    <source>
        <dbReference type="ARBA" id="ARBA00022748"/>
    </source>
</evidence>
<evidence type="ECO:0000313" key="6">
    <source>
        <dbReference type="EMBL" id="KAA6336712.1"/>
    </source>
</evidence>
<dbReference type="PROSITE" id="PS00194">
    <property type="entry name" value="THIOREDOXIN_1"/>
    <property type="match status" value="1"/>
</dbReference>
<dbReference type="EMBL" id="SNRY01000768">
    <property type="protein sequence ID" value="KAA6336712.1"/>
    <property type="molecule type" value="Genomic_DNA"/>
</dbReference>
<sequence>MNKFNFIVMVSTIFTLTSCNAGNNGYTISGTIEGTADGEVVYLQNRVSRQFEQLDSAVIKNGQFTFRGIQDSVAARYLSFVIGGKQTNTSFFLENGNIDVKTDGRNISITGTPANDAYQLFNDNVAFIENQQMAIYQSVSDSTFTDEQIAEKSREMDALENEMITTIKSGIEKNITNVVGVQLLSSYSYYYSEYPELASLLAKVPENFQENPTIAAMSEFAQTLRTTEVGQKFVDFEMETPDERPIKLSDYAGKGKIVLVDFWASWCGPCRVEMPTLIDTYKKYQSKGFEIVGVSLDRNSEAWKSGIEQLGITWPQMSDLKYWDCEGGRLYGVRSIPHTVLIDKNGIIIARGLRGEGLRNKLAEIL</sequence>
<name>A0A5J4RTG5_9ZZZZ</name>
<feature type="domain" description="Thioredoxin" evidence="5">
    <location>
        <begin position="227"/>
        <end position="366"/>
    </location>
</feature>